<dbReference type="PROSITE" id="PS50089">
    <property type="entry name" value="ZF_RING_2"/>
    <property type="match status" value="1"/>
</dbReference>
<accession>A0A024GQL0</accession>
<dbReference type="Pfam" id="PF13639">
    <property type="entry name" value="zf-RING_2"/>
    <property type="match status" value="1"/>
</dbReference>
<dbReference type="GO" id="GO:0061630">
    <property type="term" value="F:ubiquitin protein ligase activity"/>
    <property type="evidence" value="ECO:0007669"/>
    <property type="project" value="TreeGrafter"/>
</dbReference>
<protein>
    <recommendedName>
        <fullName evidence="11">RING-type domain-containing protein</fullName>
    </recommendedName>
</protein>
<dbReference type="InterPro" id="IPR013083">
    <property type="entry name" value="Znf_RING/FYVE/PHD"/>
</dbReference>
<dbReference type="GO" id="GO:0016567">
    <property type="term" value="P:protein ubiquitination"/>
    <property type="evidence" value="ECO:0007669"/>
    <property type="project" value="TreeGrafter"/>
</dbReference>
<feature type="domain" description="CTCHY-type" evidence="8">
    <location>
        <begin position="172"/>
        <end position="237"/>
    </location>
</feature>
<dbReference type="GO" id="GO:0008270">
    <property type="term" value="F:zinc ion binding"/>
    <property type="evidence" value="ECO:0007669"/>
    <property type="project" value="UniProtKB-KW"/>
</dbReference>
<dbReference type="SMART" id="SM00184">
    <property type="entry name" value="RING"/>
    <property type="match status" value="1"/>
</dbReference>
<dbReference type="OrthoDB" id="411372at2759"/>
<dbReference type="Pfam" id="PF05495">
    <property type="entry name" value="zf-CHY"/>
    <property type="match status" value="1"/>
</dbReference>
<dbReference type="PROSITE" id="PS51270">
    <property type="entry name" value="ZF_CTCHY"/>
    <property type="match status" value="1"/>
</dbReference>
<sequence length="570" mass="65584">MLQSLERALGDSLGGEENHQGSIVRPSSLPSPLHHDQNAQEMLKAQIRQVQARTSLTPKDKAELVQGLMMKQWNDSRQKISAVKGSCDNETERLQPTHHDELKSILGCQHYQRRCKLRAKCCGNWYTCRFCHDENETHSIDRYATEEVSCMSCNTIQPVTNRCVDSFCGVEFAQYFCSICKFYDDDAKKAIYHCDKCKICRIGKGLDIDYFHCDRCNACMSISLKKHKCVERSLESDCPICHTFMFTSTTPVMFLPCGHCMHVTCYEEYTLSNYVCPLCSKSLGDMELYFASIDELMEREQMPIEYANVRSLIYCSDYYALHLAMDRPDAEIKRMAQERDFQVIQKLHFILESSVDATVLRWTEDGHAVRLLYRRRPQLQRLLQVSFRVLDRVLSKFRFTHTKDTTTRDDLYCHSVFRRASRPELLLKCFTKELGKRMDAIKPSKSELQWPLVSFDSHFGPLEIQFQIHTTGKMEGCHIIVAPTPSMPVSFVTDQDEDWSFAPSTFPGGSFDECLDANAFEENRLRPENIGDTFETNKMLFPIPSGLLSESQSQLLSDSEILSQISSFYG</sequence>
<evidence type="ECO:0000256" key="2">
    <source>
        <dbReference type="ARBA" id="ARBA00022771"/>
    </source>
</evidence>
<evidence type="ECO:0000256" key="1">
    <source>
        <dbReference type="ARBA" id="ARBA00022723"/>
    </source>
</evidence>
<comment type="caution">
    <text evidence="9">The sequence shown here is derived from an EMBL/GenBank/DDBJ whole genome shotgun (WGS) entry which is preliminary data.</text>
</comment>
<keyword evidence="1" id="KW-0479">Metal-binding</keyword>
<dbReference type="FunFam" id="3.30.40.10:FF:000208">
    <property type="entry name" value="Zinc finger protein-related isoform 1"/>
    <property type="match status" value="1"/>
</dbReference>
<feature type="domain" description="RING-type" evidence="6">
    <location>
        <begin position="238"/>
        <end position="280"/>
    </location>
</feature>
<evidence type="ECO:0000259" key="6">
    <source>
        <dbReference type="PROSITE" id="PS50089"/>
    </source>
</evidence>
<evidence type="ECO:0000256" key="4">
    <source>
        <dbReference type="PROSITE-ProRule" id="PRU00601"/>
    </source>
</evidence>
<organism evidence="9 10">
    <name type="scientific">Albugo candida</name>
    <dbReference type="NCBI Taxonomy" id="65357"/>
    <lineage>
        <taxon>Eukaryota</taxon>
        <taxon>Sar</taxon>
        <taxon>Stramenopiles</taxon>
        <taxon>Oomycota</taxon>
        <taxon>Peronosporomycetes</taxon>
        <taxon>Albuginales</taxon>
        <taxon>Albuginaceae</taxon>
        <taxon>Albugo</taxon>
    </lineage>
</organism>
<proteinExistence type="predicted"/>
<dbReference type="EMBL" id="CAIX01000281">
    <property type="protein sequence ID" value="CCI49190.1"/>
    <property type="molecule type" value="Genomic_DNA"/>
</dbReference>
<evidence type="ECO:0000259" key="7">
    <source>
        <dbReference type="PROSITE" id="PS51266"/>
    </source>
</evidence>
<dbReference type="GO" id="GO:0006511">
    <property type="term" value="P:ubiquitin-dependent protein catabolic process"/>
    <property type="evidence" value="ECO:0007669"/>
    <property type="project" value="TreeGrafter"/>
</dbReference>
<evidence type="ECO:0008006" key="11">
    <source>
        <dbReference type="Google" id="ProtNLM"/>
    </source>
</evidence>
<dbReference type="AlphaFoldDB" id="A0A024GQL0"/>
<feature type="domain" description="CHY-type" evidence="7">
    <location>
        <begin position="101"/>
        <end position="170"/>
    </location>
</feature>
<dbReference type="SUPFAM" id="SSF161219">
    <property type="entry name" value="CHY zinc finger-like"/>
    <property type="match status" value="1"/>
</dbReference>
<dbReference type="InterPro" id="IPR037275">
    <property type="entry name" value="Znf_CTCHY_sf"/>
</dbReference>
<evidence type="ECO:0000256" key="5">
    <source>
        <dbReference type="SAM" id="MobiDB-lite"/>
    </source>
</evidence>
<keyword evidence="3" id="KW-0862">Zinc</keyword>
<dbReference type="PANTHER" id="PTHR21319">
    <property type="entry name" value="RING FINGER AND CHY ZINC FINGER DOMAIN-CONTAINING PROTEIN 1"/>
    <property type="match status" value="1"/>
</dbReference>
<dbReference type="Proteomes" id="UP000053237">
    <property type="component" value="Unassembled WGS sequence"/>
</dbReference>
<dbReference type="SUPFAM" id="SSF161245">
    <property type="entry name" value="Zinc hairpin stack"/>
    <property type="match status" value="1"/>
</dbReference>
<dbReference type="STRING" id="65357.A0A024GQL0"/>
<dbReference type="InterPro" id="IPR017921">
    <property type="entry name" value="Znf_CTCHY"/>
</dbReference>
<evidence type="ECO:0000256" key="3">
    <source>
        <dbReference type="ARBA" id="ARBA00022833"/>
    </source>
</evidence>
<evidence type="ECO:0000313" key="10">
    <source>
        <dbReference type="Proteomes" id="UP000053237"/>
    </source>
</evidence>
<dbReference type="GO" id="GO:0005634">
    <property type="term" value="C:nucleus"/>
    <property type="evidence" value="ECO:0007669"/>
    <property type="project" value="TreeGrafter"/>
</dbReference>
<dbReference type="InterPro" id="IPR037274">
    <property type="entry name" value="Znf_CHY_sf"/>
</dbReference>
<dbReference type="InParanoid" id="A0A024GQL0"/>
<keyword evidence="2 4" id="KW-0863">Zinc-finger</keyword>
<dbReference type="InterPro" id="IPR001841">
    <property type="entry name" value="Znf_RING"/>
</dbReference>
<dbReference type="SUPFAM" id="SSF57850">
    <property type="entry name" value="RING/U-box"/>
    <property type="match status" value="1"/>
</dbReference>
<gene>
    <name evidence="9" type="ORF">BN9_104720</name>
</gene>
<dbReference type="PROSITE" id="PS51266">
    <property type="entry name" value="ZF_CHY"/>
    <property type="match status" value="1"/>
</dbReference>
<evidence type="ECO:0000313" key="9">
    <source>
        <dbReference type="EMBL" id="CCI49190.1"/>
    </source>
</evidence>
<name>A0A024GQL0_9STRA</name>
<dbReference type="PANTHER" id="PTHR21319:SF0">
    <property type="entry name" value="AND RING FINGER DOMAIN PROTEIN, PUTATIVE (AFU_ORTHOLOGUE AFUA_1G08900)-RELATED"/>
    <property type="match status" value="1"/>
</dbReference>
<dbReference type="CDD" id="cd16464">
    <property type="entry name" value="RING-H2_Pirh2-like"/>
    <property type="match status" value="1"/>
</dbReference>
<feature type="region of interest" description="Disordered" evidence="5">
    <location>
        <begin position="1"/>
        <end position="35"/>
    </location>
</feature>
<reference evidence="9 10" key="1">
    <citation type="submission" date="2012-05" db="EMBL/GenBank/DDBJ databases">
        <title>Recombination and specialization in a pathogen metapopulation.</title>
        <authorList>
            <person name="Gardiner A."/>
            <person name="Kemen E."/>
            <person name="Schultz-Larsen T."/>
            <person name="MacLean D."/>
            <person name="Van Oosterhout C."/>
            <person name="Jones J.D.G."/>
        </authorList>
    </citation>
    <scope>NUCLEOTIDE SEQUENCE [LARGE SCALE GENOMIC DNA]</scope>
    <source>
        <strain evidence="9 10">Ac Nc2</strain>
    </source>
</reference>
<evidence type="ECO:0000259" key="8">
    <source>
        <dbReference type="PROSITE" id="PS51270"/>
    </source>
</evidence>
<keyword evidence="10" id="KW-1185">Reference proteome</keyword>
<dbReference type="InterPro" id="IPR008913">
    <property type="entry name" value="Znf_CHY"/>
</dbReference>
<dbReference type="Gene3D" id="3.30.40.10">
    <property type="entry name" value="Zinc/RING finger domain, C3HC4 (zinc finger)"/>
    <property type="match status" value="1"/>
</dbReference>